<dbReference type="InterPro" id="IPR036388">
    <property type="entry name" value="WH-like_DNA-bd_sf"/>
</dbReference>
<sequence length="110" mass="11845">MAKHSYIGLMDRLVHPDLKDVSLAAALHALADPVRLDIIARLVECPCLNASTACAGGTPKSTISNHLNVLRAAGLVETTIEGRERINRLRCTDFNARFPGLLESVLANKA</sequence>
<keyword evidence="1" id="KW-0805">Transcription regulation</keyword>
<dbReference type="CDD" id="cd00090">
    <property type="entry name" value="HTH_ARSR"/>
    <property type="match status" value="1"/>
</dbReference>
<evidence type="ECO:0000256" key="1">
    <source>
        <dbReference type="ARBA" id="ARBA00023015"/>
    </source>
</evidence>
<dbReference type="SMART" id="SM00418">
    <property type="entry name" value="HTH_ARSR"/>
    <property type="match status" value="1"/>
</dbReference>
<keyword evidence="2" id="KW-0238">DNA-binding</keyword>
<dbReference type="PANTHER" id="PTHR33154:SF12">
    <property type="entry name" value="TRANSCRIPTIONAL REGULATORY PROTEIN"/>
    <property type="match status" value="1"/>
</dbReference>
<dbReference type="InterPro" id="IPR001845">
    <property type="entry name" value="HTH_ArsR_DNA-bd_dom"/>
</dbReference>
<accession>A0ABU3Y8Y1</accession>
<name>A0ABU3Y8Y1_9SPHN</name>
<dbReference type="EMBL" id="JAWJEJ010000001">
    <property type="protein sequence ID" value="MDV3457878.1"/>
    <property type="molecule type" value="Genomic_DNA"/>
</dbReference>
<dbReference type="InterPro" id="IPR011991">
    <property type="entry name" value="ArsR-like_HTH"/>
</dbReference>
<gene>
    <name evidence="5" type="ORF">RZN05_12860</name>
</gene>
<proteinExistence type="predicted"/>
<comment type="caution">
    <text evidence="5">The sequence shown here is derived from an EMBL/GenBank/DDBJ whole genome shotgun (WGS) entry which is preliminary data.</text>
</comment>
<organism evidence="5 6">
    <name type="scientific">Sphingomonas agrestis</name>
    <dbReference type="NCBI Taxonomy" id="3080540"/>
    <lineage>
        <taxon>Bacteria</taxon>
        <taxon>Pseudomonadati</taxon>
        <taxon>Pseudomonadota</taxon>
        <taxon>Alphaproteobacteria</taxon>
        <taxon>Sphingomonadales</taxon>
        <taxon>Sphingomonadaceae</taxon>
        <taxon>Sphingomonas</taxon>
    </lineage>
</organism>
<feature type="domain" description="HTH arsR-type" evidence="4">
    <location>
        <begin position="15"/>
        <end position="110"/>
    </location>
</feature>
<evidence type="ECO:0000256" key="2">
    <source>
        <dbReference type="ARBA" id="ARBA00023125"/>
    </source>
</evidence>
<dbReference type="Gene3D" id="1.10.10.10">
    <property type="entry name" value="Winged helix-like DNA-binding domain superfamily/Winged helix DNA-binding domain"/>
    <property type="match status" value="1"/>
</dbReference>
<dbReference type="RefSeq" id="WP_317227002.1">
    <property type="nucleotide sequence ID" value="NZ_JAWJEJ010000001.1"/>
</dbReference>
<dbReference type="InterPro" id="IPR036390">
    <property type="entry name" value="WH_DNA-bd_sf"/>
</dbReference>
<evidence type="ECO:0000259" key="4">
    <source>
        <dbReference type="PROSITE" id="PS50987"/>
    </source>
</evidence>
<dbReference type="SUPFAM" id="SSF46785">
    <property type="entry name" value="Winged helix' DNA-binding domain"/>
    <property type="match status" value="1"/>
</dbReference>
<dbReference type="PROSITE" id="PS50987">
    <property type="entry name" value="HTH_ARSR_2"/>
    <property type="match status" value="1"/>
</dbReference>
<evidence type="ECO:0000313" key="6">
    <source>
        <dbReference type="Proteomes" id="UP001273531"/>
    </source>
</evidence>
<dbReference type="Proteomes" id="UP001273531">
    <property type="component" value="Unassembled WGS sequence"/>
</dbReference>
<reference evidence="5 6" key="1">
    <citation type="submission" date="2023-10" db="EMBL/GenBank/DDBJ databases">
        <title>Sphingomonas sp. HF-S4 16S ribosomal RNA gene Genome sequencing and assembly.</title>
        <authorList>
            <person name="Lee H."/>
        </authorList>
    </citation>
    <scope>NUCLEOTIDE SEQUENCE [LARGE SCALE GENOMIC DNA]</scope>
    <source>
        <strain evidence="5 6">HF-S4</strain>
    </source>
</reference>
<dbReference type="PRINTS" id="PR00778">
    <property type="entry name" value="HTHARSR"/>
</dbReference>
<keyword evidence="6" id="KW-1185">Reference proteome</keyword>
<dbReference type="InterPro" id="IPR051081">
    <property type="entry name" value="HTH_MetalResp_TranReg"/>
</dbReference>
<dbReference type="Pfam" id="PF12840">
    <property type="entry name" value="HTH_20"/>
    <property type="match status" value="1"/>
</dbReference>
<dbReference type="PANTHER" id="PTHR33154">
    <property type="entry name" value="TRANSCRIPTIONAL REGULATOR, ARSR FAMILY"/>
    <property type="match status" value="1"/>
</dbReference>
<keyword evidence="3" id="KW-0804">Transcription</keyword>
<protein>
    <submittedName>
        <fullName evidence="5">Helix-turn-helix domain-containing protein</fullName>
    </submittedName>
</protein>
<evidence type="ECO:0000313" key="5">
    <source>
        <dbReference type="EMBL" id="MDV3457878.1"/>
    </source>
</evidence>
<evidence type="ECO:0000256" key="3">
    <source>
        <dbReference type="ARBA" id="ARBA00023163"/>
    </source>
</evidence>